<dbReference type="InterPro" id="IPR005174">
    <property type="entry name" value="KIB1-4_b-propeller"/>
</dbReference>
<proteinExistence type="predicted"/>
<evidence type="ECO:0000313" key="2">
    <source>
        <dbReference type="EMBL" id="CAL1359105.1"/>
    </source>
</evidence>
<dbReference type="AlphaFoldDB" id="A0AAV2CTF9"/>
<name>A0AAV2CTF9_9ROSI</name>
<accession>A0AAV2CTF9</accession>
<dbReference type="PANTHER" id="PTHR44259:SF114">
    <property type="entry name" value="OS06G0707300 PROTEIN"/>
    <property type="match status" value="1"/>
</dbReference>
<keyword evidence="3" id="KW-1185">Reference proteome</keyword>
<protein>
    <recommendedName>
        <fullName evidence="1">KIB1-4 beta-propeller domain-containing protein</fullName>
    </recommendedName>
</protein>
<dbReference type="EMBL" id="OZ034814">
    <property type="protein sequence ID" value="CAL1359105.1"/>
    <property type="molecule type" value="Genomic_DNA"/>
</dbReference>
<reference evidence="2 3" key="1">
    <citation type="submission" date="2024-04" db="EMBL/GenBank/DDBJ databases">
        <authorList>
            <person name="Fracassetti M."/>
        </authorList>
    </citation>
    <scope>NUCLEOTIDE SEQUENCE [LARGE SCALE GENOMIC DNA]</scope>
</reference>
<dbReference type="Gene3D" id="1.20.1280.50">
    <property type="match status" value="1"/>
</dbReference>
<gene>
    <name evidence="2" type="ORF">LTRI10_LOCUS6614</name>
</gene>
<sequence length="394" mass="44422">MAYCVHPAEDVDQQLVTPLLYEPNLASDKEICERRRRAWEDLSPDLLNTIYAKLPTYIDGTEFGSVCRNWRQIHCAAALSTPLPLTVGRFNSISSVSKDSVIRFSIKSLGLAIKAAGARRETWMDTGRIPGFKEGRDLACHRKTIVGSAGSWWLLVQEEVKPRPKRGDIEYCFNPLLRSPANLIALPPLSTCSLLAADYDPSRVRAAFSALPTAPDCTIVVVHPPRRFSTLRRGQRVWRCYEFGGIGVLDCIGIGYRDGKFLCLFQNGELLIFSAVEEGERRMLTPASTLAPPPLLPANLHRVDNYLLVADSESGFLRVSWGRVDESKNIFRLLTVEKETEALSRNDDEAVARLEKGPPHVWSVYLNAQIPVKRRWGRNFLTRCWRFIVCKCFT</sequence>
<feature type="domain" description="KIB1-4 beta-propeller" evidence="1">
    <location>
        <begin position="139"/>
        <end position="337"/>
    </location>
</feature>
<organism evidence="2 3">
    <name type="scientific">Linum trigynum</name>
    <dbReference type="NCBI Taxonomy" id="586398"/>
    <lineage>
        <taxon>Eukaryota</taxon>
        <taxon>Viridiplantae</taxon>
        <taxon>Streptophyta</taxon>
        <taxon>Embryophyta</taxon>
        <taxon>Tracheophyta</taxon>
        <taxon>Spermatophyta</taxon>
        <taxon>Magnoliopsida</taxon>
        <taxon>eudicotyledons</taxon>
        <taxon>Gunneridae</taxon>
        <taxon>Pentapetalae</taxon>
        <taxon>rosids</taxon>
        <taxon>fabids</taxon>
        <taxon>Malpighiales</taxon>
        <taxon>Linaceae</taxon>
        <taxon>Linum</taxon>
    </lineage>
</organism>
<dbReference type="Pfam" id="PF03478">
    <property type="entry name" value="Beta-prop_KIB1-4"/>
    <property type="match status" value="1"/>
</dbReference>
<dbReference type="InterPro" id="IPR050942">
    <property type="entry name" value="F-box_BR-signaling"/>
</dbReference>
<evidence type="ECO:0000313" key="3">
    <source>
        <dbReference type="Proteomes" id="UP001497516"/>
    </source>
</evidence>
<dbReference type="Proteomes" id="UP001497516">
    <property type="component" value="Chromosome 10"/>
</dbReference>
<dbReference type="PANTHER" id="PTHR44259">
    <property type="entry name" value="OS07G0183000 PROTEIN-RELATED"/>
    <property type="match status" value="1"/>
</dbReference>
<evidence type="ECO:0000259" key="1">
    <source>
        <dbReference type="Pfam" id="PF03478"/>
    </source>
</evidence>